<comment type="caution">
    <text evidence="1">The sequence shown here is derived from an EMBL/GenBank/DDBJ whole genome shotgun (WGS) entry which is preliminary data.</text>
</comment>
<evidence type="ECO:0000313" key="2">
    <source>
        <dbReference type="Proteomes" id="UP000836387"/>
    </source>
</evidence>
<dbReference type="EMBL" id="CADEHS020000178">
    <property type="protein sequence ID" value="CAG9950494.1"/>
    <property type="molecule type" value="Genomic_DNA"/>
</dbReference>
<dbReference type="Proteomes" id="UP000836387">
    <property type="component" value="Unassembled WGS sequence"/>
</dbReference>
<reference evidence="1" key="1">
    <citation type="submission" date="2020-04" db="EMBL/GenBank/DDBJ databases">
        <authorList>
            <person name="Broberg M."/>
        </authorList>
    </citation>
    <scope>NUCLEOTIDE SEQUENCE</scope>
</reference>
<organism evidence="1 2">
    <name type="scientific">Clonostachys rosea f. rosea IK726</name>
    <dbReference type="NCBI Taxonomy" id="1349383"/>
    <lineage>
        <taxon>Eukaryota</taxon>
        <taxon>Fungi</taxon>
        <taxon>Dikarya</taxon>
        <taxon>Ascomycota</taxon>
        <taxon>Pezizomycotina</taxon>
        <taxon>Sordariomycetes</taxon>
        <taxon>Hypocreomycetidae</taxon>
        <taxon>Hypocreales</taxon>
        <taxon>Bionectriaceae</taxon>
        <taxon>Clonostachys</taxon>
    </lineage>
</organism>
<proteinExistence type="predicted"/>
<gene>
    <name evidence="1" type="ORF">CRV2_00019059</name>
</gene>
<name>A0ACA9UCN3_BIOOC</name>
<keyword evidence="2" id="KW-1185">Reference proteome</keyword>
<evidence type="ECO:0000313" key="1">
    <source>
        <dbReference type="EMBL" id="CAG9950494.1"/>
    </source>
</evidence>
<accession>A0ACA9UCN3</accession>
<reference evidence="1" key="2">
    <citation type="submission" date="2021-10" db="EMBL/GenBank/DDBJ databases">
        <authorList>
            <person name="Piombo E."/>
        </authorList>
    </citation>
    <scope>NUCLEOTIDE SEQUENCE</scope>
</reference>
<protein>
    <submittedName>
        <fullName evidence="1">Uncharacterized protein</fullName>
    </submittedName>
</protein>
<sequence length="224" mass="25229">MVGFKQISLTIAVALGTLPVFCRYHESQGLTRRDESYGPAVFARRDAIFAKAQDELFAREIGEYGDHPALEARNRHSNGDPRRTGPKPNPPPKLVHQDADVGQKKDKKRRSLQRRNSGNSRRTGPKPNPPPKLVHQDADVGQKKDKKRRSLQRRNSGNSRRTGPKPNPPPKLVHQDADVGQKKDKKRRSLQRRNSGNSRRTGPKPNPPPKLVHQDADVGQKKKQ</sequence>